<proteinExistence type="predicted"/>
<evidence type="ECO:0000313" key="2">
    <source>
        <dbReference type="Proteomes" id="UP001150581"/>
    </source>
</evidence>
<accession>A0ACC1I3J4</accession>
<reference evidence="1" key="1">
    <citation type="submission" date="2022-07" db="EMBL/GenBank/DDBJ databases">
        <title>Phylogenomic reconstructions and comparative analyses of Kickxellomycotina fungi.</title>
        <authorList>
            <person name="Reynolds N.K."/>
            <person name="Stajich J.E."/>
            <person name="Barry K."/>
            <person name="Grigoriev I.V."/>
            <person name="Crous P."/>
            <person name="Smith M.E."/>
        </authorList>
    </citation>
    <scope>NUCLEOTIDE SEQUENCE</scope>
    <source>
        <strain evidence="1">Benny 63K</strain>
    </source>
</reference>
<dbReference type="EMBL" id="JANBPG010002615">
    <property type="protein sequence ID" value="KAJ1885165.1"/>
    <property type="molecule type" value="Genomic_DNA"/>
</dbReference>
<keyword evidence="2" id="KW-1185">Reference proteome</keyword>
<feature type="non-terminal residue" evidence="1">
    <location>
        <position position="1"/>
    </location>
</feature>
<gene>
    <name evidence="1" type="ORF">LPJ66_010257</name>
</gene>
<protein>
    <submittedName>
        <fullName evidence="1">Uncharacterized protein</fullName>
    </submittedName>
</protein>
<organism evidence="1 2">
    <name type="scientific">Kickxella alabastrina</name>
    <dbReference type="NCBI Taxonomy" id="61397"/>
    <lineage>
        <taxon>Eukaryota</taxon>
        <taxon>Fungi</taxon>
        <taxon>Fungi incertae sedis</taxon>
        <taxon>Zoopagomycota</taxon>
        <taxon>Kickxellomycotina</taxon>
        <taxon>Kickxellomycetes</taxon>
        <taxon>Kickxellales</taxon>
        <taxon>Kickxellaceae</taxon>
        <taxon>Kickxella</taxon>
    </lineage>
</organism>
<evidence type="ECO:0000313" key="1">
    <source>
        <dbReference type="EMBL" id="KAJ1885165.1"/>
    </source>
</evidence>
<comment type="caution">
    <text evidence="1">The sequence shown here is derived from an EMBL/GenBank/DDBJ whole genome shotgun (WGS) entry which is preliminary data.</text>
</comment>
<name>A0ACC1I3J4_9FUNG</name>
<dbReference type="Proteomes" id="UP001150581">
    <property type="component" value="Unassembled WGS sequence"/>
</dbReference>
<sequence>SREIKFASLPEYFVGWRNRGHWSAFLGACIVAKITLNDSRHNVTRIEYNENGPSIIHTKSF</sequence>